<evidence type="ECO:0000313" key="3">
    <source>
        <dbReference type="Proteomes" id="UP001497453"/>
    </source>
</evidence>
<sequence>MILHVMPEQEEPPPPYSLYPPRVEPHSKLDFRNPVLEHLLLSICSDMAVIAVVMTTIFLAYAVNPDLFGPGTHFGLQLVLLMFLMRKGIAAFELIHKMFTAKLAL</sequence>
<organism evidence="2 3">
    <name type="scientific">Somion occarium</name>
    <dbReference type="NCBI Taxonomy" id="3059160"/>
    <lineage>
        <taxon>Eukaryota</taxon>
        <taxon>Fungi</taxon>
        <taxon>Dikarya</taxon>
        <taxon>Basidiomycota</taxon>
        <taxon>Agaricomycotina</taxon>
        <taxon>Agaricomycetes</taxon>
        <taxon>Polyporales</taxon>
        <taxon>Cerrenaceae</taxon>
        <taxon>Somion</taxon>
    </lineage>
</organism>
<gene>
    <name evidence="2" type="ORF">GFSPODELE1_LOCUS4243</name>
</gene>
<keyword evidence="3" id="KW-1185">Reference proteome</keyword>
<dbReference type="EMBL" id="OZ037945">
    <property type="protein sequence ID" value="CAL1702814.1"/>
    <property type="molecule type" value="Genomic_DNA"/>
</dbReference>
<protein>
    <submittedName>
        <fullName evidence="2">Uncharacterized protein</fullName>
    </submittedName>
</protein>
<evidence type="ECO:0000256" key="1">
    <source>
        <dbReference type="SAM" id="Phobius"/>
    </source>
</evidence>
<name>A0ABP1D6M6_9APHY</name>
<dbReference type="Proteomes" id="UP001497453">
    <property type="component" value="Chromosome 2"/>
</dbReference>
<feature type="transmembrane region" description="Helical" evidence="1">
    <location>
        <begin position="39"/>
        <end position="62"/>
    </location>
</feature>
<proteinExistence type="predicted"/>
<keyword evidence="1" id="KW-1133">Transmembrane helix</keyword>
<evidence type="ECO:0000313" key="2">
    <source>
        <dbReference type="EMBL" id="CAL1702814.1"/>
    </source>
</evidence>
<keyword evidence="1" id="KW-0812">Transmembrane</keyword>
<feature type="transmembrane region" description="Helical" evidence="1">
    <location>
        <begin position="74"/>
        <end position="95"/>
    </location>
</feature>
<reference evidence="3" key="1">
    <citation type="submission" date="2024-04" db="EMBL/GenBank/DDBJ databases">
        <authorList>
            <person name="Shaw F."/>
            <person name="Minotto A."/>
        </authorList>
    </citation>
    <scope>NUCLEOTIDE SEQUENCE [LARGE SCALE GENOMIC DNA]</scope>
</reference>
<keyword evidence="1" id="KW-0472">Membrane</keyword>
<accession>A0ABP1D6M6</accession>